<keyword evidence="2" id="KW-0539">Nucleus</keyword>
<dbReference type="EMBL" id="ML737175">
    <property type="protein sequence ID" value="KAE8337775.1"/>
    <property type="molecule type" value="Genomic_DNA"/>
</dbReference>
<sequence length="347" mass="39049">MTAYDDSLNPFRKLTVMTLSNAVVRRVIVSHASEWMYYHGCMSLELNLLHRISAIKSLRQAIGSITAVQPADGDSSGRLDHEVPLHPMETVLTAVLLQVANSLFDGWSWSDTRLSCAFQVLCNLDLITHTPAHFISRFLVQRFAMLDLANALLRQSRLHLPLSCWLFKLGTSADEVEPRHQQMTGCPRGLVGLLAQICSLADTLADGRCKADVLMDASQLQEELHKYFSDASTRRTVQVADRHLNSLGECWYWCAYLCLQRCVLFLPTQSPEVQSSVACLIELLKSVPLRCLPGSKIFVPLCMAAREAINPEDRSMLSKRNADMRIVYPSRIRDETMALIEERWVGT</sequence>
<dbReference type="AlphaFoldDB" id="A0A5N6XX96"/>
<dbReference type="InterPro" id="IPR021858">
    <property type="entry name" value="Fun_TF"/>
</dbReference>
<proteinExistence type="predicted"/>
<dbReference type="GO" id="GO:0005634">
    <property type="term" value="C:nucleus"/>
    <property type="evidence" value="ECO:0007669"/>
    <property type="project" value="UniProtKB-SubCell"/>
</dbReference>
<dbReference type="Pfam" id="PF11951">
    <property type="entry name" value="Fungal_trans_2"/>
    <property type="match status" value="1"/>
</dbReference>
<evidence type="ECO:0000256" key="2">
    <source>
        <dbReference type="ARBA" id="ARBA00023242"/>
    </source>
</evidence>
<reference evidence="3" key="1">
    <citation type="submission" date="2019-04" db="EMBL/GenBank/DDBJ databases">
        <title>Friends and foes A comparative genomics study of 23 Aspergillus species from section Flavi.</title>
        <authorList>
            <consortium name="DOE Joint Genome Institute"/>
            <person name="Kjaerbolling I."/>
            <person name="Vesth T."/>
            <person name="Frisvad J.C."/>
            <person name="Nybo J.L."/>
            <person name="Theobald S."/>
            <person name="Kildgaard S."/>
            <person name="Isbrandt T."/>
            <person name="Kuo A."/>
            <person name="Sato A."/>
            <person name="Lyhne E.K."/>
            <person name="Kogle M.E."/>
            <person name="Wiebenga A."/>
            <person name="Kun R.S."/>
            <person name="Lubbers R.J."/>
            <person name="Makela M.R."/>
            <person name="Barry K."/>
            <person name="Chovatia M."/>
            <person name="Clum A."/>
            <person name="Daum C."/>
            <person name="Haridas S."/>
            <person name="He G."/>
            <person name="LaButti K."/>
            <person name="Lipzen A."/>
            <person name="Mondo S."/>
            <person name="Riley R."/>
            <person name="Salamov A."/>
            <person name="Simmons B.A."/>
            <person name="Magnuson J.K."/>
            <person name="Henrissat B."/>
            <person name="Mortensen U.H."/>
            <person name="Larsen T.O."/>
            <person name="Devries R.P."/>
            <person name="Grigoriev I.V."/>
            <person name="Machida M."/>
            <person name="Baker S.E."/>
            <person name="Andersen M.R."/>
        </authorList>
    </citation>
    <scope>NUCLEOTIDE SEQUENCE</scope>
    <source>
        <strain evidence="3">CBS 117612</strain>
    </source>
</reference>
<accession>A0A5N6XX96</accession>
<dbReference type="OrthoDB" id="4314040at2759"/>
<protein>
    <submittedName>
        <fullName evidence="3">Fungal-specific transcription factor domain-containing protein</fullName>
    </submittedName>
</protein>
<evidence type="ECO:0000256" key="1">
    <source>
        <dbReference type="ARBA" id="ARBA00004123"/>
    </source>
</evidence>
<dbReference type="Proteomes" id="UP000325558">
    <property type="component" value="Unassembled WGS sequence"/>
</dbReference>
<name>A0A5N6XX96_9EURO</name>
<comment type="subcellular location">
    <subcellularLocation>
        <location evidence="1">Nucleus</location>
    </subcellularLocation>
</comment>
<gene>
    <name evidence="3" type="ORF">BDV24DRAFT_166909</name>
</gene>
<dbReference type="PANTHER" id="PTHR37534">
    <property type="entry name" value="TRANSCRIPTIONAL ACTIVATOR PROTEIN UGA3"/>
    <property type="match status" value="1"/>
</dbReference>
<dbReference type="PANTHER" id="PTHR37534:SF46">
    <property type="entry name" value="ZN(II)2CYS6 TRANSCRIPTION FACTOR (EUROFUNG)"/>
    <property type="match status" value="1"/>
</dbReference>
<organism evidence="3">
    <name type="scientific">Aspergillus arachidicola</name>
    <dbReference type="NCBI Taxonomy" id="656916"/>
    <lineage>
        <taxon>Eukaryota</taxon>
        <taxon>Fungi</taxon>
        <taxon>Dikarya</taxon>
        <taxon>Ascomycota</taxon>
        <taxon>Pezizomycotina</taxon>
        <taxon>Eurotiomycetes</taxon>
        <taxon>Eurotiomycetidae</taxon>
        <taxon>Eurotiales</taxon>
        <taxon>Aspergillaceae</taxon>
        <taxon>Aspergillus</taxon>
        <taxon>Aspergillus subgen. Circumdati</taxon>
    </lineage>
</organism>
<evidence type="ECO:0000313" key="3">
    <source>
        <dbReference type="EMBL" id="KAE8337775.1"/>
    </source>
</evidence>